<keyword evidence="2" id="KW-0732">Signal</keyword>
<dbReference type="Gene3D" id="2.10.10.20">
    <property type="entry name" value="Carbohydrate-binding module superfamily 5/12"/>
    <property type="match status" value="1"/>
</dbReference>
<feature type="chain" id="PRO_5043831166" description="Chitin-binding type-3 domain-containing protein" evidence="2">
    <location>
        <begin position="28"/>
        <end position="81"/>
    </location>
</feature>
<evidence type="ECO:0000313" key="4">
    <source>
        <dbReference type="EMBL" id="GEA31280.1"/>
    </source>
</evidence>
<feature type="signal peptide" evidence="2">
    <location>
        <begin position="1"/>
        <end position="27"/>
    </location>
</feature>
<keyword evidence="5" id="KW-1185">Reference proteome</keyword>
<dbReference type="InterPro" id="IPR003610">
    <property type="entry name" value="CBM5/12"/>
</dbReference>
<name>A0AAV3VZ50_9CLOT</name>
<dbReference type="EMBL" id="BJLA01000006">
    <property type="protein sequence ID" value="GEA31280.1"/>
    <property type="molecule type" value="Genomic_DNA"/>
</dbReference>
<gene>
    <name evidence="4" type="ORF">CDIOL_22030</name>
</gene>
<proteinExistence type="predicted"/>
<dbReference type="SUPFAM" id="SSF51055">
    <property type="entry name" value="Carbohydrate binding domain"/>
    <property type="match status" value="1"/>
</dbReference>
<feature type="domain" description="Chitin-binding type-3" evidence="3">
    <location>
        <begin position="47"/>
        <end position="73"/>
    </location>
</feature>
<comment type="caution">
    <text evidence="4">The sequence shown here is derived from an EMBL/GenBank/DDBJ whole genome shotgun (WGS) entry which is preliminary data.</text>
</comment>
<dbReference type="GO" id="GO:0005975">
    <property type="term" value="P:carbohydrate metabolic process"/>
    <property type="evidence" value="ECO:0007669"/>
    <property type="project" value="InterPro"/>
</dbReference>
<keyword evidence="1" id="KW-0378">Hydrolase</keyword>
<reference evidence="4 5" key="1">
    <citation type="submission" date="2019-06" db="EMBL/GenBank/DDBJ databases">
        <title>Draft genome sequence of Clostridium diolis DSM 15410.</title>
        <authorList>
            <person name="Kobayashi H."/>
            <person name="Tanizawa Y."/>
            <person name="Tohno M."/>
        </authorList>
    </citation>
    <scope>NUCLEOTIDE SEQUENCE [LARGE SCALE GENOMIC DNA]</scope>
    <source>
        <strain evidence="4 5">DSM 15410</strain>
    </source>
</reference>
<accession>A0AAV3VZ50</accession>
<dbReference type="Pfam" id="PF02839">
    <property type="entry name" value="CBM_5_12"/>
    <property type="match status" value="1"/>
</dbReference>
<dbReference type="GO" id="GO:0030246">
    <property type="term" value="F:carbohydrate binding"/>
    <property type="evidence" value="ECO:0007669"/>
    <property type="project" value="InterPro"/>
</dbReference>
<dbReference type="InterPro" id="IPR036573">
    <property type="entry name" value="CBM_sf_5/12"/>
</dbReference>
<dbReference type="Proteomes" id="UP000325212">
    <property type="component" value="Unassembled WGS sequence"/>
</dbReference>
<evidence type="ECO:0000256" key="1">
    <source>
        <dbReference type="ARBA" id="ARBA00022801"/>
    </source>
</evidence>
<dbReference type="GO" id="GO:0005576">
    <property type="term" value="C:extracellular region"/>
    <property type="evidence" value="ECO:0007669"/>
    <property type="project" value="InterPro"/>
</dbReference>
<evidence type="ECO:0000313" key="5">
    <source>
        <dbReference type="Proteomes" id="UP000325212"/>
    </source>
</evidence>
<dbReference type="GO" id="GO:0004553">
    <property type="term" value="F:hydrolase activity, hydrolyzing O-glycosyl compounds"/>
    <property type="evidence" value="ECO:0007669"/>
    <property type="project" value="InterPro"/>
</dbReference>
<evidence type="ECO:0000256" key="2">
    <source>
        <dbReference type="SAM" id="SignalP"/>
    </source>
</evidence>
<evidence type="ECO:0000259" key="3">
    <source>
        <dbReference type="Pfam" id="PF02839"/>
    </source>
</evidence>
<dbReference type="RefSeq" id="WP_039768709.1">
    <property type="nucleotide sequence ID" value="NZ_BJLA01000006.1"/>
</dbReference>
<dbReference type="AlphaFoldDB" id="A0AAV3VZ50"/>
<sequence>MKYMKLKKLFAFALVLSFALPQMSVLAKSSTTKASTVIVSASVTYANWDVNKAYVSGDTVNYEGKNYKAKWWTICKCYNTK</sequence>
<protein>
    <recommendedName>
        <fullName evidence="3">Chitin-binding type-3 domain-containing protein</fullName>
    </recommendedName>
</protein>
<organism evidence="4 5">
    <name type="scientific">Clostridium diolis</name>
    <dbReference type="NCBI Taxonomy" id="223919"/>
    <lineage>
        <taxon>Bacteria</taxon>
        <taxon>Bacillati</taxon>
        <taxon>Bacillota</taxon>
        <taxon>Clostridia</taxon>
        <taxon>Eubacteriales</taxon>
        <taxon>Clostridiaceae</taxon>
        <taxon>Clostridium</taxon>
    </lineage>
</organism>
<dbReference type="CDD" id="cd12215">
    <property type="entry name" value="ChiC_BD"/>
    <property type="match status" value="1"/>
</dbReference>